<evidence type="ECO:0000313" key="1">
    <source>
        <dbReference type="EMBL" id="KAK8786614.1"/>
    </source>
</evidence>
<proteinExistence type="predicted"/>
<organism evidence="1 2">
    <name type="scientific">Amblyomma americanum</name>
    <name type="common">Lone star tick</name>
    <dbReference type="NCBI Taxonomy" id="6943"/>
    <lineage>
        <taxon>Eukaryota</taxon>
        <taxon>Metazoa</taxon>
        <taxon>Ecdysozoa</taxon>
        <taxon>Arthropoda</taxon>
        <taxon>Chelicerata</taxon>
        <taxon>Arachnida</taxon>
        <taxon>Acari</taxon>
        <taxon>Parasitiformes</taxon>
        <taxon>Ixodida</taxon>
        <taxon>Ixodoidea</taxon>
        <taxon>Ixodidae</taxon>
        <taxon>Amblyomminae</taxon>
        <taxon>Amblyomma</taxon>
    </lineage>
</organism>
<sequence>MIDGLSDPLTDLTSAITIMRGALPSTSTARHSKEPENNALNLARKACVTSQSMSLPSRILSARSNALLTNAVKGGRWTLSIVRCPRWEASLISIIDHLSSSLRPSTENGTRCTKCPDKISDSGLSSVSSLLIARLRCI</sequence>
<dbReference type="EMBL" id="JARKHS020002590">
    <property type="protein sequence ID" value="KAK8786614.1"/>
    <property type="molecule type" value="Genomic_DNA"/>
</dbReference>
<dbReference type="Proteomes" id="UP001321473">
    <property type="component" value="Unassembled WGS sequence"/>
</dbReference>
<protein>
    <submittedName>
        <fullName evidence="1">Uncharacterized protein</fullName>
    </submittedName>
</protein>
<dbReference type="AlphaFoldDB" id="A0AAQ4FH10"/>
<accession>A0AAQ4FH10</accession>
<evidence type="ECO:0000313" key="2">
    <source>
        <dbReference type="Proteomes" id="UP001321473"/>
    </source>
</evidence>
<name>A0AAQ4FH10_AMBAM</name>
<reference evidence="1 2" key="1">
    <citation type="journal article" date="2023" name="Arcadia Sci">
        <title>De novo assembly of a long-read Amblyomma americanum tick genome.</title>
        <authorList>
            <person name="Chou S."/>
            <person name="Poskanzer K.E."/>
            <person name="Rollins M."/>
            <person name="Thuy-Boun P.S."/>
        </authorList>
    </citation>
    <scope>NUCLEOTIDE SEQUENCE [LARGE SCALE GENOMIC DNA]</scope>
    <source>
        <strain evidence="1">F_SG_1</strain>
        <tissue evidence="1">Salivary glands</tissue>
    </source>
</reference>
<keyword evidence="2" id="KW-1185">Reference proteome</keyword>
<comment type="caution">
    <text evidence="1">The sequence shown here is derived from an EMBL/GenBank/DDBJ whole genome shotgun (WGS) entry which is preliminary data.</text>
</comment>
<gene>
    <name evidence="1" type="ORF">V5799_023607</name>
</gene>